<feature type="region of interest" description="Disordered" evidence="3">
    <location>
        <begin position="134"/>
        <end position="161"/>
    </location>
</feature>
<feature type="compositionally biased region" description="Low complexity" evidence="3">
    <location>
        <begin position="851"/>
        <end position="871"/>
    </location>
</feature>
<dbReference type="PROSITE" id="PS51155">
    <property type="entry name" value="CHIT_BIND_RR_2"/>
    <property type="match status" value="1"/>
</dbReference>
<feature type="compositionally biased region" description="Basic residues" evidence="3">
    <location>
        <begin position="769"/>
        <end position="780"/>
    </location>
</feature>
<feature type="region of interest" description="Disordered" evidence="3">
    <location>
        <begin position="266"/>
        <end position="653"/>
    </location>
</feature>
<dbReference type="EMBL" id="VCGU01000008">
    <property type="protein sequence ID" value="TRY72173.1"/>
    <property type="molecule type" value="Genomic_DNA"/>
</dbReference>
<feature type="chain" id="PRO_5021891774" description="Pro-resilin" evidence="4">
    <location>
        <begin position="22"/>
        <end position="963"/>
    </location>
</feature>
<feature type="compositionally biased region" description="Polar residues" evidence="3">
    <location>
        <begin position="413"/>
        <end position="448"/>
    </location>
</feature>
<feature type="region of interest" description="Disordered" evidence="3">
    <location>
        <begin position="88"/>
        <end position="111"/>
    </location>
</feature>
<feature type="region of interest" description="Disordered" evidence="3">
    <location>
        <begin position="177"/>
        <end position="229"/>
    </location>
</feature>
<dbReference type="Proteomes" id="UP000318571">
    <property type="component" value="Chromosome 7"/>
</dbReference>
<feature type="compositionally biased region" description="Polar residues" evidence="3">
    <location>
        <begin position="350"/>
        <end position="364"/>
    </location>
</feature>
<reference evidence="5 6" key="1">
    <citation type="journal article" date="2018" name="Nat. Ecol. Evol.">
        <title>Genomic signatures of mitonuclear coevolution across populations of Tigriopus californicus.</title>
        <authorList>
            <person name="Barreto F.S."/>
            <person name="Watson E.T."/>
            <person name="Lima T.G."/>
            <person name="Willett C.S."/>
            <person name="Edmands S."/>
            <person name="Li W."/>
            <person name="Burton R.S."/>
        </authorList>
    </citation>
    <scope>NUCLEOTIDE SEQUENCE [LARGE SCALE GENOMIC DNA]</scope>
    <source>
        <strain evidence="5 6">San Diego</strain>
    </source>
</reference>
<protein>
    <recommendedName>
        <fullName evidence="7">Pro-resilin</fullName>
    </recommendedName>
</protein>
<name>A0A553P3B5_TIGCA</name>
<dbReference type="Pfam" id="PF00379">
    <property type="entry name" value="Chitin_bind_4"/>
    <property type="match status" value="1"/>
</dbReference>
<feature type="region of interest" description="Disordered" evidence="3">
    <location>
        <begin position="738"/>
        <end position="947"/>
    </location>
</feature>
<feature type="compositionally biased region" description="Basic and acidic residues" evidence="3">
    <location>
        <begin position="620"/>
        <end position="648"/>
    </location>
</feature>
<evidence type="ECO:0000256" key="4">
    <source>
        <dbReference type="SAM" id="SignalP"/>
    </source>
</evidence>
<keyword evidence="1 2" id="KW-0193">Cuticle</keyword>
<dbReference type="AlphaFoldDB" id="A0A553P3B5"/>
<feature type="compositionally biased region" description="Pro residues" evidence="3">
    <location>
        <begin position="315"/>
        <end position="325"/>
    </location>
</feature>
<feature type="compositionally biased region" description="Basic and acidic residues" evidence="3">
    <location>
        <begin position="816"/>
        <end position="826"/>
    </location>
</feature>
<organism evidence="5 6">
    <name type="scientific">Tigriopus californicus</name>
    <name type="common">Marine copepod</name>
    <dbReference type="NCBI Taxonomy" id="6832"/>
    <lineage>
        <taxon>Eukaryota</taxon>
        <taxon>Metazoa</taxon>
        <taxon>Ecdysozoa</taxon>
        <taxon>Arthropoda</taxon>
        <taxon>Crustacea</taxon>
        <taxon>Multicrustacea</taxon>
        <taxon>Hexanauplia</taxon>
        <taxon>Copepoda</taxon>
        <taxon>Harpacticoida</taxon>
        <taxon>Harpacticidae</taxon>
        <taxon>Tigriopus</taxon>
    </lineage>
</organism>
<evidence type="ECO:0000256" key="3">
    <source>
        <dbReference type="SAM" id="MobiDB-lite"/>
    </source>
</evidence>
<dbReference type="InterPro" id="IPR031311">
    <property type="entry name" value="CHIT_BIND_RR_consensus"/>
</dbReference>
<feature type="compositionally biased region" description="Basic and acidic residues" evidence="3">
    <location>
        <begin position="837"/>
        <end position="850"/>
    </location>
</feature>
<sequence length="963" mass="107054">MWFHQVTTALGLLVIIRNVRTQDLTVIYPVSEEKSESNLPPVDLEAIESRYKVNAKPEPYKPNKPAPPLDNIHVDYHGTATPIPHAFFPTTPSFSKSPTRESVTNKPLKYEPTESSKEITITTVKEATDKAKEVGVKAKKKKKPKVWSEKGKRRRIVKKKRYQKSRSLIPVYHGLRTTFAPKPRPNKATPLPPKRYTTQNASAVTTEPTKKPAKTKGTTPKTTRLSPTRTYSPVQLPLFEKDKFASIDEFSSSFKSVRAVPYFPSTAPPAKEYKGPTENKATSFAPKPSKNYAYASYIQTPKPIRSKPAYSPRPAFSPRPRPKPQSPSTTPKVQTTPDDDHEPSYGERTPNYSSISQTYTTPASSRYRHANHNNQQGGAKPLSIITTSAPNHSAGQSLIPSEKPLGRVEPTVTPENYYSTPKPSYHSTTQASHSLNPQTSYFSTTQPPYGSDSPSQTPSYHSTPSPSFSPSSHPAYHTTHSPSFSPSPRPSYRSTPSPSYSSHPKPAYHSTPNPSYSPSFKPVHHTTHLSPRPTYSPQPEVTYGGPPGSSPYHSPSSPTRLYPTTPAPTSAYGSVTPGYGSPSPTTKPFIQTTTTSYGYNSEPSQDEYESDYNEQDDEIGYEKRPYSFHYGVKDERSGNDFSRVEDSSGRVTTGSYKVALPDGRVQIVNYVADASGYKATVTYEGVPVFPDPSYYKQQPPASAPYSPDAYEQNHVDNNAVFDFSPSVVQSYYVPSESETTLSRRTSSFASSTTPLFSSTTLAPSAGLRPRPRPIRRRNIRHQSSYQRRKSQNEITTQTSREQDRNPKARGFLPKYPHFEPSPEHNTPDGTKALTNNDNRELRRDDRDETTARSVASTRRQTTASTQPSTTSHYESFRLNPMTTTYEGPTPPARKIFTSTEKSRPETTTTANQVNLKSNHFLGPYSPNNYPNQSQASPSPSTAYIEPTTYRPSQSTLLSILKKL</sequence>
<dbReference type="OrthoDB" id="8021718at2759"/>
<dbReference type="OMA" id="HHMPQSS"/>
<proteinExistence type="predicted"/>
<evidence type="ECO:0000313" key="5">
    <source>
        <dbReference type="EMBL" id="TRY72173.1"/>
    </source>
</evidence>
<feature type="compositionally biased region" description="Acidic residues" evidence="3">
    <location>
        <begin position="604"/>
        <end position="619"/>
    </location>
</feature>
<keyword evidence="4" id="KW-0732">Signal</keyword>
<accession>A0A553P3B5</accession>
<feature type="signal peptide" evidence="4">
    <location>
        <begin position="1"/>
        <end position="21"/>
    </location>
</feature>
<evidence type="ECO:0008006" key="7">
    <source>
        <dbReference type="Google" id="ProtNLM"/>
    </source>
</evidence>
<feature type="compositionally biased region" description="Polar residues" evidence="3">
    <location>
        <begin position="905"/>
        <end position="917"/>
    </location>
</feature>
<comment type="caution">
    <text evidence="5">The sequence shown here is derived from an EMBL/GenBank/DDBJ whole genome shotgun (WGS) entry which is preliminary data.</text>
</comment>
<feature type="compositionally biased region" description="Polar residues" evidence="3">
    <location>
        <begin position="90"/>
        <end position="105"/>
    </location>
</feature>
<feature type="compositionally biased region" description="Basic residues" evidence="3">
    <location>
        <begin position="137"/>
        <end position="161"/>
    </location>
</feature>
<feature type="compositionally biased region" description="Low complexity" evidence="3">
    <location>
        <begin position="738"/>
        <end position="764"/>
    </location>
</feature>
<feature type="compositionally biased region" description="Polar residues" evidence="3">
    <location>
        <begin position="925"/>
        <end position="941"/>
    </location>
</feature>
<evidence type="ECO:0000256" key="2">
    <source>
        <dbReference type="PROSITE-ProRule" id="PRU00497"/>
    </source>
</evidence>
<feature type="compositionally biased region" description="Low complexity" evidence="3">
    <location>
        <begin position="586"/>
        <end position="595"/>
    </location>
</feature>
<feature type="compositionally biased region" description="Polar residues" evidence="3">
    <location>
        <begin position="384"/>
        <end position="399"/>
    </location>
</feature>
<keyword evidence="6" id="KW-1185">Reference proteome</keyword>
<evidence type="ECO:0000313" key="6">
    <source>
        <dbReference type="Proteomes" id="UP000318571"/>
    </source>
</evidence>
<evidence type="ECO:0000256" key="1">
    <source>
        <dbReference type="ARBA" id="ARBA00022460"/>
    </source>
</evidence>
<dbReference type="PROSITE" id="PS00233">
    <property type="entry name" value="CHIT_BIND_RR_1"/>
    <property type="match status" value="1"/>
</dbReference>
<dbReference type="InterPro" id="IPR000618">
    <property type="entry name" value="Insect_cuticle"/>
</dbReference>
<dbReference type="STRING" id="6832.A0A553P3B5"/>
<dbReference type="GO" id="GO:0042302">
    <property type="term" value="F:structural constituent of cuticle"/>
    <property type="evidence" value="ECO:0007669"/>
    <property type="project" value="UniProtKB-UniRule"/>
</dbReference>
<gene>
    <name evidence="5" type="ORF">TCAL_08450</name>
</gene>
<feature type="compositionally biased region" description="Low complexity" evidence="3">
    <location>
        <begin position="453"/>
        <end position="504"/>
    </location>
</feature>